<evidence type="ECO:0000259" key="2">
    <source>
        <dbReference type="PROSITE" id="PS51186"/>
    </source>
</evidence>
<feature type="region of interest" description="Disordered" evidence="1">
    <location>
        <begin position="334"/>
        <end position="357"/>
    </location>
</feature>
<dbReference type="InterPro" id="IPR025559">
    <property type="entry name" value="Eis_dom"/>
</dbReference>
<dbReference type="Gene3D" id="3.40.630.30">
    <property type="match status" value="2"/>
</dbReference>
<dbReference type="Pfam" id="PF17668">
    <property type="entry name" value="Acetyltransf_17"/>
    <property type="match status" value="1"/>
</dbReference>
<dbReference type="InterPro" id="IPR041380">
    <property type="entry name" value="Acetyltransf_17"/>
</dbReference>
<dbReference type="SUPFAM" id="SSF55718">
    <property type="entry name" value="SCP-like"/>
    <property type="match status" value="1"/>
</dbReference>
<dbReference type="GO" id="GO:0030649">
    <property type="term" value="P:aminoglycoside antibiotic catabolic process"/>
    <property type="evidence" value="ECO:0007669"/>
    <property type="project" value="TreeGrafter"/>
</dbReference>
<protein>
    <submittedName>
        <fullName evidence="3">Putative acetyltransferase</fullName>
    </submittedName>
</protein>
<evidence type="ECO:0000313" key="3">
    <source>
        <dbReference type="EMBL" id="MBB2986405.1"/>
    </source>
</evidence>
<dbReference type="Proteomes" id="UP000590811">
    <property type="component" value="Unassembled WGS sequence"/>
</dbReference>
<dbReference type="PANTHER" id="PTHR37817">
    <property type="entry name" value="N-ACETYLTRANSFERASE EIS"/>
    <property type="match status" value="1"/>
</dbReference>
<dbReference type="Pfam" id="PF13527">
    <property type="entry name" value="Acetyltransf_9"/>
    <property type="match status" value="1"/>
</dbReference>
<dbReference type="Pfam" id="PF13530">
    <property type="entry name" value="SCP2_2"/>
    <property type="match status" value="1"/>
</dbReference>
<dbReference type="AlphaFoldDB" id="A0A839PWL0"/>
<name>A0A839PWL0_9MICO</name>
<feature type="domain" description="N-acetyltransferase" evidence="2">
    <location>
        <begin position="13"/>
        <end position="162"/>
    </location>
</feature>
<dbReference type="InterPro" id="IPR000182">
    <property type="entry name" value="GNAT_dom"/>
</dbReference>
<dbReference type="SUPFAM" id="SSF55729">
    <property type="entry name" value="Acyl-CoA N-acyltransferases (Nat)"/>
    <property type="match status" value="1"/>
</dbReference>
<accession>A0A839PWL0</accession>
<dbReference type="RefSeq" id="WP_184509482.1">
    <property type="nucleotide sequence ID" value="NZ_JACHVT010000003.1"/>
</dbReference>
<dbReference type="EMBL" id="JACHVT010000003">
    <property type="protein sequence ID" value="MBB2986405.1"/>
    <property type="molecule type" value="Genomic_DNA"/>
</dbReference>
<organism evidence="3 4">
    <name type="scientific">Terracoccus luteus</name>
    <dbReference type="NCBI Taxonomy" id="53356"/>
    <lineage>
        <taxon>Bacteria</taxon>
        <taxon>Bacillati</taxon>
        <taxon>Actinomycetota</taxon>
        <taxon>Actinomycetes</taxon>
        <taxon>Micrococcales</taxon>
        <taxon>Intrasporangiaceae</taxon>
        <taxon>Terracoccus</taxon>
    </lineage>
</organism>
<sequence>MTEPRPSAARARLRTRDAVEADLPAILSIRNRSFGPLRTGEHEWWQRVAAETLGGRMLVVVDDTDTVVASGRIRPFEQAWGGRVQPMGGVAGVYVEPSARGGGVGTTLTRALLARMAELGDAVSCLYPTTAGLYRRSGYEVGGVQQRLTWPGHALRSLGRGPGTAASGRVRPARPDDAAGLAALHRRALARDRASGPMPPTEAVFARHLADPDTIAYVADDGFVVYELDGSAVTVEHLVAATPDTARALWSLVGSGSSAAPTVHAWLDPRDAVGLVLDELPATEVRQVPWMARVVDVERAFAARGFAPHLEIEAVVAVTDDVVPANSGRWHLRVSGGEGTASRVGGPDDAGHDDTTDAAPLRLGARGLAALWCGWTVSRLRLAGLGDGGDGGGSDDDALDAIFAGAPHLTEYF</sequence>
<gene>
    <name evidence="3" type="ORF">FHW14_001559</name>
</gene>
<evidence type="ECO:0000313" key="4">
    <source>
        <dbReference type="Proteomes" id="UP000590811"/>
    </source>
</evidence>
<proteinExistence type="predicted"/>
<reference evidence="3 4" key="1">
    <citation type="submission" date="2020-08" db="EMBL/GenBank/DDBJ databases">
        <title>Genomic Encyclopedia of Type Strains, Phase IV (KMG-V): Genome sequencing to study the core and pangenomes of soil and plant-associated prokaryotes.</title>
        <authorList>
            <person name="Whitman W."/>
        </authorList>
    </citation>
    <scope>NUCLEOTIDE SEQUENCE [LARGE SCALE GENOMIC DNA]</scope>
    <source>
        <strain evidence="3 4">B3ACCR2</strain>
    </source>
</reference>
<dbReference type="PROSITE" id="PS51186">
    <property type="entry name" value="GNAT"/>
    <property type="match status" value="1"/>
</dbReference>
<dbReference type="GO" id="GO:0034069">
    <property type="term" value="F:aminoglycoside N-acetyltransferase activity"/>
    <property type="evidence" value="ECO:0007669"/>
    <property type="project" value="TreeGrafter"/>
</dbReference>
<dbReference type="InterPro" id="IPR036527">
    <property type="entry name" value="SCP2_sterol-bd_dom_sf"/>
</dbReference>
<comment type="caution">
    <text evidence="3">The sequence shown here is derived from an EMBL/GenBank/DDBJ whole genome shotgun (WGS) entry which is preliminary data.</text>
</comment>
<dbReference type="PANTHER" id="PTHR37817:SF1">
    <property type="entry name" value="N-ACETYLTRANSFERASE EIS"/>
    <property type="match status" value="1"/>
</dbReference>
<dbReference type="InterPro" id="IPR051554">
    <property type="entry name" value="Acetyltransferase_Eis"/>
</dbReference>
<keyword evidence="3" id="KW-0808">Transferase</keyword>
<evidence type="ECO:0000256" key="1">
    <source>
        <dbReference type="SAM" id="MobiDB-lite"/>
    </source>
</evidence>
<dbReference type="Gene3D" id="3.30.1050.10">
    <property type="entry name" value="SCP2 sterol-binding domain"/>
    <property type="match status" value="1"/>
</dbReference>
<dbReference type="InterPro" id="IPR016181">
    <property type="entry name" value="Acyl_CoA_acyltransferase"/>
</dbReference>